<evidence type="ECO:0000259" key="9">
    <source>
        <dbReference type="Pfam" id="PF00482"/>
    </source>
</evidence>
<dbReference type="InterPro" id="IPR018076">
    <property type="entry name" value="T2SS_GspF_dom"/>
</dbReference>
<keyword evidence="6 8" id="KW-1133">Transmembrane helix</keyword>
<evidence type="ECO:0000256" key="1">
    <source>
        <dbReference type="ARBA" id="ARBA00004429"/>
    </source>
</evidence>
<feature type="transmembrane region" description="Helical" evidence="8">
    <location>
        <begin position="169"/>
        <end position="195"/>
    </location>
</feature>
<evidence type="ECO:0000313" key="11">
    <source>
        <dbReference type="Proteomes" id="UP000005096"/>
    </source>
</evidence>
<evidence type="ECO:0000313" key="10">
    <source>
        <dbReference type="EMBL" id="EFQ23730.1"/>
    </source>
</evidence>
<accession>E3CYV2</accession>
<dbReference type="FunFam" id="1.20.81.30:FF:000001">
    <property type="entry name" value="Type II secretion system protein F"/>
    <property type="match status" value="2"/>
</dbReference>
<comment type="similarity">
    <text evidence="2">Belongs to the GSP F family.</text>
</comment>
<dbReference type="EMBL" id="CM001022">
    <property type="protein sequence ID" value="EFQ23730.1"/>
    <property type="molecule type" value="Genomic_DNA"/>
</dbReference>
<feature type="transmembrane region" description="Helical" evidence="8">
    <location>
        <begin position="379"/>
        <end position="399"/>
    </location>
</feature>
<dbReference type="Proteomes" id="UP000005096">
    <property type="component" value="Chromosome"/>
</dbReference>
<evidence type="ECO:0000256" key="5">
    <source>
        <dbReference type="ARBA" id="ARBA00022692"/>
    </source>
</evidence>
<dbReference type="GO" id="GO:0015628">
    <property type="term" value="P:protein secretion by the type II secretion system"/>
    <property type="evidence" value="ECO:0007669"/>
    <property type="project" value="TreeGrafter"/>
</dbReference>
<evidence type="ECO:0000256" key="2">
    <source>
        <dbReference type="ARBA" id="ARBA00005745"/>
    </source>
</evidence>
<dbReference type="OrthoDB" id="9805682at2"/>
<evidence type="ECO:0000256" key="4">
    <source>
        <dbReference type="ARBA" id="ARBA00022519"/>
    </source>
</evidence>
<dbReference type="PANTHER" id="PTHR30012">
    <property type="entry name" value="GENERAL SECRETION PATHWAY PROTEIN"/>
    <property type="match status" value="1"/>
</dbReference>
<keyword evidence="3" id="KW-1003">Cell membrane</keyword>
<keyword evidence="11" id="KW-1185">Reference proteome</keyword>
<keyword evidence="5 8" id="KW-0812">Transmembrane</keyword>
<dbReference type="STRING" id="584708.Apau_1309"/>
<protein>
    <submittedName>
        <fullName evidence="10">Type II secretion system F domain</fullName>
    </submittedName>
</protein>
<keyword evidence="7 8" id="KW-0472">Membrane</keyword>
<dbReference type="AlphaFoldDB" id="E3CYV2"/>
<dbReference type="InterPro" id="IPR042094">
    <property type="entry name" value="T2SS_GspF_sf"/>
</dbReference>
<feature type="transmembrane region" description="Helical" evidence="8">
    <location>
        <begin position="226"/>
        <end position="244"/>
    </location>
</feature>
<dbReference type="HOGENOM" id="CLU_035032_2_2_0"/>
<dbReference type="Gene3D" id="1.20.81.30">
    <property type="entry name" value="Type II secretion system (T2SS), domain F"/>
    <property type="match status" value="2"/>
</dbReference>
<gene>
    <name evidence="10" type="ORF">Apau_1309</name>
</gene>
<feature type="domain" description="Type II secretion system protein GspF" evidence="9">
    <location>
        <begin position="75"/>
        <end position="196"/>
    </location>
</feature>
<evidence type="ECO:0000256" key="6">
    <source>
        <dbReference type="ARBA" id="ARBA00022989"/>
    </source>
</evidence>
<dbReference type="eggNOG" id="COG1459">
    <property type="taxonomic scope" value="Bacteria"/>
</dbReference>
<feature type="domain" description="Type II secretion system protein GspF" evidence="9">
    <location>
        <begin position="278"/>
        <end position="398"/>
    </location>
</feature>
<sequence>MNFQYRARGAGGVVQTGTVEFANQDGAVDWIRKQGWVPISVTEAGERGSSKSRQGTARRSLFAPRIRLKDKALAFRQMSTMVAAGITVAGALNILEDQIQNKALAAAFTRVGKGVAAGFSLGTSLRREAAFSPLMVALIQAGEEGGVLDLSLQRLSDFLEKQEALRRKVLSAVTYPLVVLLVCALVMVLLVFVVIPKFSAVFSHLGVPLPWVTRAMFGSALWLKDHLPHIGVALALSTLGLLGLRRLESFRNAWDKWKLRMPLFGDILYKSVLARSFRTFGTLVASGVPLLQCLEMSSQVADNHHVARSYLTLRDAAEKGVPLHAVAKKNKLFPPMVCHMMAIGEETGKLEEMLGKIADWYEMELEEKVKQLTSILEPVLILFVGGVVALVALAIFLPITQAIQSMM</sequence>
<keyword evidence="4" id="KW-0997">Cell inner membrane</keyword>
<evidence type="ECO:0000256" key="3">
    <source>
        <dbReference type="ARBA" id="ARBA00022475"/>
    </source>
</evidence>
<dbReference type="InterPro" id="IPR003004">
    <property type="entry name" value="GspF/PilC"/>
</dbReference>
<name>E3CYV2_9BACT</name>
<evidence type="ECO:0000256" key="8">
    <source>
        <dbReference type="SAM" id="Phobius"/>
    </source>
</evidence>
<dbReference type="Pfam" id="PF00482">
    <property type="entry name" value="T2SSF"/>
    <property type="match status" value="2"/>
</dbReference>
<evidence type="ECO:0000256" key="7">
    <source>
        <dbReference type="ARBA" id="ARBA00023136"/>
    </source>
</evidence>
<dbReference type="PRINTS" id="PR00812">
    <property type="entry name" value="BCTERIALGSPF"/>
</dbReference>
<dbReference type="GO" id="GO:0005886">
    <property type="term" value="C:plasma membrane"/>
    <property type="evidence" value="ECO:0007669"/>
    <property type="project" value="UniProtKB-SubCell"/>
</dbReference>
<organism evidence="10 11">
    <name type="scientific">Aminomonas paucivorans DSM 12260</name>
    <dbReference type="NCBI Taxonomy" id="584708"/>
    <lineage>
        <taxon>Bacteria</taxon>
        <taxon>Thermotogati</taxon>
        <taxon>Synergistota</taxon>
        <taxon>Synergistia</taxon>
        <taxon>Synergistales</taxon>
        <taxon>Synergistaceae</taxon>
        <taxon>Aminomonas</taxon>
    </lineage>
</organism>
<proteinExistence type="inferred from homology"/>
<dbReference type="PaxDb" id="584708-Apau_1309"/>
<comment type="subcellular location">
    <subcellularLocation>
        <location evidence="1">Cell inner membrane</location>
        <topology evidence="1">Multi-pass membrane protein</topology>
    </subcellularLocation>
</comment>
<dbReference type="PANTHER" id="PTHR30012:SF4">
    <property type="entry name" value="MSHA BIOGENESIS PROTEIN MSHG"/>
    <property type="match status" value="1"/>
</dbReference>
<reference evidence="10 11" key="1">
    <citation type="journal article" date="2010" name="Stand. Genomic Sci.">
        <title>Non-contiguous finished genome sequence of Aminomonas paucivorans type strain (GLU-3).</title>
        <authorList>
            <person name="Pitluck S."/>
            <person name="Yasawong M."/>
            <person name="Held B."/>
            <person name="Lapidus A."/>
            <person name="Nolan M."/>
            <person name="Copeland A."/>
            <person name="Lucas S."/>
            <person name="Del Rio T.G."/>
            <person name="Tice H."/>
            <person name="Cheng J.F."/>
            <person name="Chertkov O."/>
            <person name="Goodwin L."/>
            <person name="Tapia R."/>
            <person name="Han C."/>
            <person name="Liolios K."/>
            <person name="Ivanova N."/>
            <person name="Mavromatis K."/>
            <person name="Ovchinnikova G."/>
            <person name="Pati A."/>
            <person name="Chen A."/>
            <person name="Palaniappan K."/>
            <person name="Land M."/>
            <person name="Hauser L."/>
            <person name="Chang Y.J."/>
            <person name="Jeffries C.D."/>
            <person name="Pukall R."/>
            <person name="Spring S."/>
            <person name="Rohde M."/>
            <person name="Sikorski J."/>
            <person name="Goker M."/>
            <person name="Woyke T."/>
            <person name="Bristow J."/>
            <person name="Eisen J.A."/>
            <person name="Markowitz V."/>
            <person name="Hugenholtz P."/>
            <person name="Kyrpides N.C."/>
            <person name="Klenk H.P."/>
        </authorList>
    </citation>
    <scope>NUCLEOTIDE SEQUENCE [LARGE SCALE GENOMIC DNA]</scope>
    <source>
        <strain evidence="10 11">DSM 12260</strain>
    </source>
</reference>